<evidence type="ECO:0000313" key="8">
    <source>
        <dbReference type="EMBL" id="KRY92097.1"/>
    </source>
</evidence>
<feature type="transmembrane region" description="Helical" evidence="6">
    <location>
        <begin position="371"/>
        <end position="390"/>
    </location>
</feature>
<feature type="domain" description="Major facilitator superfamily (MFS) profile" evidence="7">
    <location>
        <begin position="207"/>
        <end position="631"/>
    </location>
</feature>
<evidence type="ECO:0000256" key="4">
    <source>
        <dbReference type="ARBA" id="ARBA00023136"/>
    </source>
</evidence>
<feature type="transmembrane region" description="Helical" evidence="6">
    <location>
        <begin position="311"/>
        <end position="332"/>
    </location>
</feature>
<dbReference type="GO" id="GO:0022857">
    <property type="term" value="F:transmembrane transporter activity"/>
    <property type="evidence" value="ECO:0007669"/>
    <property type="project" value="InterPro"/>
</dbReference>
<protein>
    <submittedName>
        <fullName evidence="8">Solute carrier family 22 member 16</fullName>
    </submittedName>
</protein>
<evidence type="ECO:0000256" key="6">
    <source>
        <dbReference type="SAM" id="Phobius"/>
    </source>
</evidence>
<gene>
    <name evidence="8" type="primary">SLC22A16</name>
    <name evidence="8" type="ORF">T4D_11952</name>
</gene>
<dbReference type="InterPro" id="IPR005828">
    <property type="entry name" value="MFS_sugar_transport-like"/>
</dbReference>
<comment type="caution">
    <text evidence="8">The sequence shown here is derived from an EMBL/GenBank/DDBJ whole genome shotgun (WGS) entry which is preliminary data.</text>
</comment>
<keyword evidence="4 6" id="KW-0472">Membrane</keyword>
<proteinExistence type="predicted"/>
<feature type="region of interest" description="Disordered" evidence="5">
    <location>
        <begin position="636"/>
        <end position="659"/>
    </location>
</feature>
<dbReference type="Pfam" id="PF00083">
    <property type="entry name" value="Sugar_tr"/>
    <property type="match status" value="1"/>
</dbReference>
<dbReference type="PANTHER" id="PTHR24064">
    <property type="entry name" value="SOLUTE CARRIER FAMILY 22 MEMBER"/>
    <property type="match status" value="1"/>
</dbReference>
<feature type="transmembrane region" description="Helical" evidence="6">
    <location>
        <begin position="259"/>
        <end position="279"/>
    </location>
</feature>
<keyword evidence="9" id="KW-1185">Reference proteome</keyword>
<dbReference type="SUPFAM" id="SSF103473">
    <property type="entry name" value="MFS general substrate transporter"/>
    <property type="match status" value="1"/>
</dbReference>
<name>A0A0V1G1P8_TRIPS</name>
<comment type="subcellular location">
    <subcellularLocation>
        <location evidence="1">Membrane</location>
        <topology evidence="1">Multi-pass membrane protein</topology>
    </subcellularLocation>
</comment>
<feature type="compositionally biased region" description="Polar residues" evidence="5">
    <location>
        <begin position="641"/>
        <end position="651"/>
    </location>
</feature>
<dbReference type="OrthoDB" id="3936150at2759"/>
<evidence type="ECO:0000256" key="2">
    <source>
        <dbReference type="ARBA" id="ARBA00022692"/>
    </source>
</evidence>
<keyword evidence="2 6" id="KW-0812">Transmembrane</keyword>
<feature type="transmembrane region" description="Helical" evidence="6">
    <location>
        <begin position="286"/>
        <end position="305"/>
    </location>
</feature>
<reference evidence="8 9" key="1">
    <citation type="submission" date="2015-01" db="EMBL/GenBank/DDBJ databases">
        <title>Evolution of Trichinella species and genotypes.</title>
        <authorList>
            <person name="Korhonen P.K."/>
            <person name="Edoardo P."/>
            <person name="Giuseppe L.R."/>
            <person name="Gasser R.B."/>
        </authorList>
    </citation>
    <scope>NUCLEOTIDE SEQUENCE [LARGE SCALE GENOMIC DNA]</scope>
    <source>
        <strain evidence="8">ISS470</strain>
    </source>
</reference>
<dbReference type="InterPro" id="IPR036259">
    <property type="entry name" value="MFS_trans_sf"/>
</dbReference>
<dbReference type="Proteomes" id="UP000054995">
    <property type="component" value="Unassembled WGS sequence"/>
</dbReference>
<dbReference type="InterPro" id="IPR020846">
    <property type="entry name" value="MFS_dom"/>
</dbReference>
<feature type="transmembrane region" description="Helical" evidence="6">
    <location>
        <begin position="518"/>
        <end position="538"/>
    </location>
</feature>
<accession>A0A0V1G1P8</accession>
<feature type="transmembrane region" description="Helical" evidence="6">
    <location>
        <begin position="488"/>
        <end position="509"/>
    </location>
</feature>
<dbReference type="Gene3D" id="1.20.1250.20">
    <property type="entry name" value="MFS general substrate transporter like domains"/>
    <property type="match status" value="1"/>
</dbReference>
<dbReference type="PROSITE" id="PS50850">
    <property type="entry name" value="MFS"/>
    <property type="match status" value="1"/>
</dbReference>
<organism evidence="8 9">
    <name type="scientific">Trichinella pseudospiralis</name>
    <name type="common">Parasitic roundworm</name>
    <dbReference type="NCBI Taxonomy" id="6337"/>
    <lineage>
        <taxon>Eukaryota</taxon>
        <taxon>Metazoa</taxon>
        <taxon>Ecdysozoa</taxon>
        <taxon>Nematoda</taxon>
        <taxon>Enoplea</taxon>
        <taxon>Dorylaimia</taxon>
        <taxon>Trichinellida</taxon>
        <taxon>Trichinellidae</taxon>
        <taxon>Trichinella</taxon>
    </lineage>
</organism>
<keyword evidence="3 6" id="KW-1133">Transmembrane helix</keyword>
<evidence type="ECO:0000256" key="1">
    <source>
        <dbReference type="ARBA" id="ARBA00004141"/>
    </source>
</evidence>
<evidence type="ECO:0000313" key="9">
    <source>
        <dbReference type="Proteomes" id="UP000054995"/>
    </source>
</evidence>
<evidence type="ECO:0000256" key="3">
    <source>
        <dbReference type="ARBA" id="ARBA00022989"/>
    </source>
</evidence>
<feature type="transmembrane region" description="Helical" evidence="6">
    <location>
        <begin position="344"/>
        <end position="365"/>
    </location>
</feature>
<sequence length="1030" mass="114876">MFGYVSVFSNDTRSASFGLLFRSLNYNAANKQRKSVVTLSIIGQRVTKRNLAKTGKVKNLRPVLLVCFVIPSKPIYLNFRFIRISITNRSASKRNDVTAMHACLMVSGYRFLKPLVYDFGVKFVKKTPLCCSQNYGKLNIEILMGLFSSKRRARDVDTGTTVQMLDDRCLTFDEQLERIGSLGWYQVLVLILTQINYMCVTGSMLCTMFDTVAPKLITCVDPVNVTDACLCINGTYDVQFESLLFHLTHGCHDSYMPTLWSTAVMAGGVFGSVVFGYSADRFGRKLSLLIALSGCVVCNLLLTFASVHVGIVFALLSVTGFFGGGYLVISVVLPVELTTTRWRLLLTCLHGWPFGIMTMALTAYLTRRWDHFHLALAVQGLPLVVAMLFVDESPRWLILHKKYDQARRAMVRIAKFNRKPKLDFHFETELSSPKCQLEKHTPRRYTYMHLVRDKAVFLPLLVLSYSWFSGGIITFGTYFDMNNLAGNLFLKTFITGLLKVVTGLIPLIFSRFMGRKPILIGAIAIACTTAWGSLVLYLVDLASYMPWLAIVGISAIDPMWKVNHVMSVELFPTVIRSMSRAVCNVCSRLASLIAPQIAFLSSIYTPLPFVVYGTLSLLHILIAAIWLPETNNRPLPEDLSTDNTQSIQSTPPAVDGQTGDHVAGIFTAKHRNKGPLETTVVVVDTHVSAADQDVVVRGGGDRRGAGGTGRFQREAEQRLVVVVEDEHLHGAGVEHHHPLATVHGQVDRFDEFGKCERLHRLTVQRPLGHQFRTPVQRQQPIRADVQADRAVAVQSRTAELFLALAVCGDHFDPVVTSVQYEQSIVRAAAHAHRLKQRRRRFRLVPAVVLPERIVVQSNVQAQGTVFDRSTENGHRQTVPSGGGGCVNQIVSAVVLVDHLHRTVPTGRRLLRTHNAVAPRFQTGQPSLYRISAGDAISTLVVDRGQANTAPEIDHLHQTNLGLTKQRERLADRYRTVRADQTFHCRPTFQTSVLGIVPDETVLTGFHQRQRRIELLIQRSNASGDVAHIQL</sequence>
<evidence type="ECO:0000259" key="7">
    <source>
        <dbReference type="PROSITE" id="PS50850"/>
    </source>
</evidence>
<dbReference type="AlphaFoldDB" id="A0A0V1G1P8"/>
<feature type="transmembrane region" description="Helical" evidence="6">
    <location>
        <begin position="455"/>
        <end position="476"/>
    </location>
</feature>
<evidence type="ECO:0000256" key="5">
    <source>
        <dbReference type="SAM" id="MobiDB-lite"/>
    </source>
</evidence>
<dbReference type="GO" id="GO:0016020">
    <property type="term" value="C:membrane"/>
    <property type="evidence" value="ECO:0007669"/>
    <property type="project" value="UniProtKB-SubCell"/>
</dbReference>
<dbReference type="EMBL" id="JYDT01000009">
    <property type="protein sequence ID" value="KRY92097.1"/>
    <property type="molecule type" value="Genomic_DNA"/>
</dbReference>